<dbReference type="InterPro" id="IPR008391">
    <property type="entry name" value="AXE1_dom"/>
</dbReference>
<sequence>MLPGGDTMKAADLEHYKLDIYDVKDQLKRHIYDRSAEAIAAGDRARDEITDVGQLERRKSLMRSEFIKSLGGLPPSDTPLHPQITSILRGDGYTIEKVMFESRPNHWVTANLYMPDGISAPTAAVLHLCGHNPLAKHADLYQTVSQHLVRAGLIVLTTDPIGQGERLSYYDRDTAKTDVAASTREHEYAGRQSLPLGDNIARYFVHDALRAVDYLCSRPEVDPAKIGVTGCSGGGTQTGMMMLCDPRIAAAAPAAFIMNRESYMHAGQAQDAEQIWPGLTKIGFDHEDILMAMAPRPTLVLAAEYDFFPIEGTRRTVERTKRFWDMYGGGARLEYFEDACVHGYSPPMAKAAAVFFSRHLLGKLPDCSWEGIQPIAPELLWCTASGQVRGDRDDASAVYEANCDRLARLDEAASEVPDSARKERALAWLRDRVYDGRKPCRLNPRRIALGKLGDALTVESVLWWSQTSLFNHGFMFRSSGSESSESPVTIALWARGTASIEPHLGWIRETCGTGRAVFVIDVTGDGAVEPNSVTTNGMHDFFGTLHKFAADLFWLDDSLAALRTFDVVRALDIVEWLSRGTNGDIRLYTDGRFGLYGQLAGLLDDRLKQVDVVNGIGSIAELVRSRHYETLDSEGIMMPGMLRYFDLPDLLRWY</sequence>
<dbReference type="OrthoDB" id="9805123at2"/>
<dbReference type="Proteomes" id="UP000307943">
    <property type="component" value="Unassembled WGS sequence"/>
</dbReference>
<feature type="domain" description="Acetyl xylan esterase" evidence="1">
    <location>
        <begin position="97"/>
        <end position="252"/>
    </location>
</feature>
<protein>
    <recommendedName>
        <fullName evidence="1">Acetyl xylan esterase domain-containing protein</fullName>
    </recommendedName>
</protein>
<dbReference type="Pfam" id="PF05448">
    <property type="entry name" value="AXE1"/>
    <property type="match status" value="1"/>
</dbReference>
<accession>A0A5C4T4F9</accession>
<evidence type="ECO:0000313" key="3">
    <source>
        <dbReference type="Proteomes" id="UP000307943"/>
    </source>
</evidence>
<dbReference type="PANTHER" id="PTHR22946">
    <property type="entry name" value="DIENELACTONE HYDROLASE DOMAIN-CONTAINING PROTEIN-RELATED"/>
    <property type="match status" value="1"/>
</dbReference>
<evidence type="ECO:0000313" key="2">
    <source>
        <dbReference type="EMBL" id="TNJ63675.1"/>
    </source>
</evidence>
<comment type="caution">
    <text evidence="2">The sequence shown here is derived from an EMBL/GenBank/DDBJ whole genome shotgun (WGS) entry which is preliminary data.</text>
</comment>
<keyword evidence="3" id="KW-1185">Reference proteome</keyword>
<evidence type="ECO:0000259" key="1">
    <source>
        <dbReference type="Pfam" id="PF05448"/>
    </source>
</evidence>
<dbReference type="AlphaFoldDB" id="A0A5C4T4F9"/>
<dbReference type="InterPro" id="IPR050261">
    <property type="entry name" value="FrsA_esterase"/>
</dbReference>
<dbReference type="PANTHER" id="PTHR22946:SF8">
    <property type="entry name" value="ACETYL XYLAN ESTERASE DOMAIN-CONTAINING PROTEIN"/>
    <property type="match status" value="1"/>
</dbReference>
<proteinExistence type="predicted"/>
<dbReference type="SUPFAM" id="SSF53474">
    <property type="entry name" value="alpha/beta-Hydrolases"/>
    <property type="match status" value="1"/>
</dbReference>
<dbReference type="InterPro" id="IPR029058">
    <property type="entry name" value="AB_hydrolase_fold"/>
</dbReference>
<organism evidence="2 3">
    <name type="scientific">Paenibacillus hemerocallicola</name>
    <dbReference type="NCBI Taxonomy" id="1172614"/>
    <lineage>
        <taxon>Bacteria</taxon>
        <taxon>Bacillati</taxon>
        <taxon>Bacillota</taxon>
        <taxon>Bacilli</taxon>
        <taxon>Bacillales</taxon>
        <taxon>Paenibacillaceae</taxon>
        <taxon>Paenibacillus</taxon>
    </lineage>
</organism>
<dbReference type="EMBL" id="VDCQ01000039">
    <property type="protein sequence ID" value="TNJ63675.1"/>
    <property type="molecule type" value="Genomic_DNA"/>
</dbReference>
<name>A0A5C4T4F9_9BACL</name>
<gene>
    <name evidence="2" type="ORF">FE784_24095</name>
</gene>
<dbReference type="Gene3D" id="3.40.50.1820">
    <property type="entry name" value="alpha/beta hydrolase"/>
    <property type="match status" value="2"/>
</dbReference>
<reference evidence="2 3" key="1">
    <citation type="submission" date="2019-05" db="EMBL/GenBank/DDBJ databases">
        <title>We sequenced the genome of Paenibacillus hemerocallicola KCTC 33185 for further insight into its adaptation and study the phylogeny of Paenibacillus.</title>
        <authorList>
            <person name="Narsing Rao M.P."/>
        </authorList>
    </citation>
    <scope>NUCLEOTIDE SEQUENCE [LARGE SCALE GENOMIC DNA]</scope>
    <source>
        <strain evidence="2 3">KCTC 33185</strain>
    </source>
</reference>